<dbReference type="EMBL" id="CM037152">
    <property type="protein sequence ID" value="KAH7835465.1"/>
    <property type="molecule type" value="Genomic_DNA"/>
</dbReference>
<gene>
    <name evidence="1" type="ORF">Vadar_026329</name>
</gene>
<proteinExistence type="predicted"/>
<accession>A0ACB7X4D4</accession>
<protein>
    <submittedName>
        <fullName evidence="1">Uncharacterized protein</fullName>
    </submittedName>
</protein>
<dbReference type="Proteomes" id="UP000828048">
    <property type="component" value="Chromosome 2"/>
</dbReference>
<reference evidence="1 2" key="1">
    <citation type="journal article" date="2021" name="Hortic Res">
        <title>High-quality reference genome and annotation aids understanding of berry development for evergreen blueberry (Vaccinium darrowii).</title>
        <authorList>
            <person name="Yu J."/>
            <person name="Hulse-Kemp A.M."/>
            <person name="Babiker E."/>
            <person name="Staton M."/>
        </authorList>
    </citation>
    <scope>NUCLEOTIDE SEQUENCE [LARGE SCALE GENOMIC DNA]</scope>
    <source>
        <strain evidence="2">cv. NJ 8807/NJ 8810</strain>
        <tissue evidence="1">Young leaf</tissue>
    </source>
</reference>
<keyword evidence="2" id="KW-1185">Reference proteome</keyword>
<name>A0ACB7X4D4_9ERIC</name>
<organism evidence="1 2">
    <name type="scientific">Vaccinium darrowii</name>
    <dbReference type="NCBI Taxonomy" id="229202"/>
    <lineage>
        <taxon>Eukaryota</taxon>
        <taxon>Viridiplantae</taxon>
        <taxon>Streptophyta</taxon>
        <taxon>Embryophyta</taxon>
        <taxon>Tracheophyta</taxon>
        <taxon>Spermatophyta</taxon>
        <taxon>Magnoliopsida</taxon>
        <taxon>eudicotyledons</taxon>
        <taxon>Gunneridae</taxon>
        <taxon>Pentapetalae</taxon>
        <taxon>asterids</taxon>
        <taxon>Ericales</taxon>
        <taxon>Ericaceae</taxon>
        <taxon>Vaccinioideae</taxon>
        <taxon>Vaccinieae</taxon>
        <taxon>Vaccinium</taxon>
    </lineage>
</organism>
<evidence type="ECO:0000313" key="2">
    <source>
        <dbReference type="Proteomes" id="UP000828048"/>
    </source>
</evidence>
<sequence>MVSSKEQTLVYGIKLSSVGPGRVTGQNVVHEPTNMDLAMKLHYLRAVYYFRSEAVEGLTTPRLKEPMFTWLNQFHATCGRFRRSEVESGRPYIKCNDCGVRIIEAQCVKTLDEYMEMMEEEEEGENGHSLLHKLLVSNQVIGPELPFSPLVLLQFTMFACGGMSVGLSWAHVLGDAFSAADFINVWGQIMAGHQPAQPHKLAQLRTKIESYPSPLEPSKDPRSVKRVGPVGDHWMVSNHSKMEAFSFHVTATQVSQLQSKVFGPNGANQIPVFESLCGVIWKTVAKVRNGPEPKTVTVVKSDPRGRKTGSLGNGQFISIVEADFSILEASPKELAELVIHQAMDERRMIEEVVERDQGLSDLIAYGVNLTFVDLWEANLYGLELKGEKAANVSYMIDGIGDEGVVLFLPGPKDDSKDRNGEKVVTVIMPEDQIMVLKSELKTEFSTYM</sequence>
<comment type="caution">
    <text evidence="1">The sequence shown here is derived from an EMBL/GenBank/DDBJ whole genome shotgun (WGS) entry which is preliminary data.</text>
</comment>
<evidence type="ECO:0000313" key="1">
    <source>
        <dbReference type="EMBL" id="KAH7835465.1"/>
    </source>
</evidence>